<evidence type="ECO:0000256" key="3">
    <source>
        <dbReference type="SAM" id="MobiDB-lite"/>
    </source>
</evidence>
<feature type="repeat" description="NHL" evidence="2">
    <location>
        <begin position="452"/>
        <end position="490"/>
    </location>
</feature>
<proteinExistence type="predicted"/>
<dbReference type="EMBL" id="CAJNOR010010603">
    <property type="protein sequence ID" value="CAF1655181.1"/>
    <property type="molecule type" value="Genomic_DNA"/>
</dbReference>
<feature type="repeat" description="NHL" evidence="2">
    <location>
        <begin position="328"/>
        <end position="358"/>
    </location>
</feature>
<feature type="repeat" description="NHL" evidence="2">
    <location>
        <begin position="494"/>
        <end position="537"/>
    </location>
</feature>
<dbReference type="AlphaFoldDB" id="A0A816F1C3"/>
<keyword evidence="6" id="KW-1185">Reference proteome</keyword>
<dbReference type="PANTHER" id="PTHR24104">
    <property type="entry name" value="E3 UBIQUITIN-PROTEIN LIGASE NHLRC1-RELATED"/>
    <property type="match status" value="1"/>
</dbReference>
<dbReference type="SUPFAM" id="SSF101898">
    <property type="entry name" value="NHL repeat"/>
    <property type="match status" value="1"/>
</dbReference>
<evidence type="ECO:0000313" key="6">
    <source>
        <dbReference type="Proteomes" id="UP000663828"/>
    </source>
</evidence>
<dbReference type="Gene3D" id="3.40.50.10140">
    <property type="entry name" value="Toll/interleukin-1 receptor homology (TIR) domain"/>
    <property type="match status" value="1"/>
</dbReference>
<feature type="region of interest" description="Disordered" evidence="3">
    <location>
        <begin position="197"/>
        <end position="230"/>
    </location>
</feature>
<keyword evidence="1" id="KW-0677">Repeat</keyword>
<dbReference type="Gene3D" id="2.40.10.500">
    <property type="match status" value="1"/>
</dbReference>
<dbReference type="SUPFAM" id="SSF52200">
    <property type="entry name" value="Toll/Interleukin receptor TIR domain"/>
    <property type="match status" value="1"/>
</dbReference>
<dbReference type="PANTHER" id="PTHR24104:SF47">
    <property type="entry name" value="E3 UBIQUITIN-PROTEIN LIGASE NHLRC1"/>
    <property type="match status" value="1"/>
</dbReference>
<reference evidence="5" key="1">
    <citation type="submission" date="2021-02" db="EMBL/GenBank/DDBJ databases">
        <authorList>
            <person name="Nowell W R."/>
        </authorList>
    </citation>
    <scope>NUCLEOTIDE SEQUENCE</scope>
</reference>
<evidence type="ECO:0000259" key="4">
    <source>
        <dbReference type="Pfam" id="PF13676"/>
    </source>
</evidence>
<dbReference type="GO" id="GO:0000209">
    <property type="term" value="P:protein polyubiquitination"/>
    <property type="evidence" value="ECO:0007669"/>
    <property type="project" value="TreeGrafter"/>
</dbReference>
<organism evidence="5 6">
    <name type="scientific">Adineta ricciae</name>
    <name type="common">Rotifer</name>
    <dbReference type="NCBI Taxonomy" id="249248"/>
    <lineage>
        <taxon>Eukaryota</taxon>
        <taxon>Metazoa</taxon>
        <taxon>Spiralia</taxon>
        <taxon>Gnathifera</taxon>
        <taxon>Rotifera</taxon>
        <taxon>Eurotatoria</taxon>
        <taxon>Bdelloidea</taxon>
        <taxon>Adinetida</taxon>
        <taxon>Adinetidae</taxon>
        <taxon>Adineta</taxon>
    </lineage>
</organism>
<dbReference type="InterPro" id="IPR001258">
    <property type="entry name" value="NHL_repeat"/>
</dbReference>
<dbReference type="CDD" id="cd05819">
    <property type="entry name" value="NHL"/>
    <property type="match status" value="1"/>
</dbReference>
<dbReference type="GO" id="GO:0043161">
    <property type="term" value="P:proteasome-mediated ubiquitin-dependent protein catabolic process"/>
    <property type="evidence" value="ECO:0007669"/>
    <property type="project" value="TreeGrafter"/>
</dbReference>
<dbReference type="GO" id="GO:0007165">
    <property type="term" value="P:signal transduction"/>
    <property type="evidence" value="ECO:0007669"/>
    <property type="project" value="InterPro"/>
</dbReference>
<accession>A0A816F1C3</accession>
<dbReference type="Pfam" id="PF13676">
    <property type="entry name" value="TIR_2"/>
    <property type="match status" value="1"/>
</dbReference>
<name>A0A816F1C3_ADIRI</name>
<gene>
    <name evidence="5" type="ORF">XAT740_LOCUS55774</name>
</gene>
<dbReference type="InterPro" id="IPR050952">
    <property type="entry name" value="TRIM-NHL_E3_ligases"/>
</dbReference>
<sequence>MSSEHGLHVMLSYHWDNKELVSKVYKVLKSRGIPVWMDIHGGISFNLFQSMADGVENAAVVCCFMTQQYQNSRNCEKELLYAERRRVSIIPCRLTRGWEPSTWLGLVTAGLVWIDFRETTDANVDVKIDKLIDQIRIVAGKQMSCFLPETPSIAQLPAINTTTSSNALYPILPVSIDVPKPNTSDVHNLVRASSIDSTKRSNTLTSRQHQSVDHTTLVQPTPPPVPPRPDKSLLRDRLLQMDEKKNLNETECCSDEKKENSVPLSGGKPDICEVSIQNQANARSIPDVLDVSPTIVADEKRRTGTVIDYSKFRRPPRIIGDDNDEISLSCPSGVAVSKTGLIYVADQQNQCVKVIPLLGSRKQILSRPFNRPKGVHVDELGRVLVTEHNRLLILDNELNLLKAIGDHGSKPGEFNVPWGVTTDSSSNIYVCDQMNNRIQKLDADGRFLLEWGYEGEHTGQFYYPHFISVSGNRVAVSDQLNHRIQVFDCFGNYHYKLGESGSEPGQFNCPFGVCIDGNGHIVVADHDNNRVQFFDAYGDVELVLDRESNPLFDFQGVHGLALTHDGGLLITDYKRNGKHRLFIFA</sequence>
<feature type="repeat" description="NHL" evidence="2">
    <location>
        <begin position="407"/>
        <end position="444"/>
    </location>
</feature>
<dbReference type="Gene3D" id="2.120.10.30">
    <property type="entry name" value="TolB, C-terminal domain"/>
    <property type="match status" value="2"/>
</dbReference>
<dbReference type="PROSITE" id="PS51125">
    <property type="entry name" value="NHL"/>
    <property type="match status" value="4"/>
</dbReference>
<feature type="compositionally biased region" description="Polar residues" evidence="3">
    <location>
        <begin position="197"/>
        <end position="219"/>
    </location>
</feature>
<protein>
    <recommendedName>
        <fullName evidence="4">TIR domain-containing protein</fullName>
    </recommendedName>
</protein>
<evidence type="ECO:0000256" key="2">
    <source>
        <dbReference type="PROSITE-ProRule" id="PRU00504"/>
    </source>
</evidence>
<dbReference type="InterPro" id="IPR000157">
    <property type="entry name" value="TIR_dom"/>
</dbReference>
<feature type="domain" description="TIR" evidence="4">
    <location>
        <begin position="9"/>
        <end position="122"/>
    </location>
</feature>
<dbReference type="InterPro" id="IPR035897">
    <property type="entry name" value="Toll_tir_struct_dom_sf"/>
</dbReference>
<dbReference type="Proteomes" id="UP000663828">
    <property type="component" value="Unassembled WGS sequence"/>
</dbReference>
<evidence type="ECO:0000313" key="5">
    <source>
        <dbReference type="EMBL" id="CAF1655181.1"/>
    </source>
</evidence>
<dbReference type="InterPro" id="IPR011042">
    <property type="entry name" value="6-blade_b-propeller_TolB-like"/>
</dbReference>
<evidence type="ECO:0000256" key="1">
    <source>
        <dbReference type="ARBA" id="ARBA00022737"/>
    </source>
</evidence>
<comment type="caution">
    <text evidence="5">The sequence shown here is derived from an EMBL/GenBank/DDBJ whole genome shotgun (WGS) entry which is preliminary data.</text>
</comment>
<dbReference type="GO" id="GO:0061630">
    <property type="term" value="F:ubiquitin protein ligase activity"/>
    <property type="evidence" value="ECO:0007669"/>
    <property type="project" value="TreeGrafter"/>
</dbReference>
<dbReference type="Pfam" id="PF01436">
    <property type="entry name" value="NHL"/>
    <property type="match status" value="3"/>
</dbReference>